<reference evidence="1 2" key="1">
    <citation type="submission" date="2016-07" db="EMBL/GenBank/DDBJ databases">
        <title>Multi-omics approach to identify versatile polysaccharide utilization systems of a marine flavobacterium Gramella flava.</title>
        <authorList>
            <person name="Tang K."/>
        </authorList>
    </citation>
    <scope>NUCLEOTIDE SEQUENCE [LARGE SCALE GENOMIC DNA]</scope>
    <source>
        <strain evidence="1 2">JLT2011</strain>
    </source>
</reference>
<evidence type="ECO:0000313" key="1">
    <source>
        <dbReference type="EMBL" id="APU67916.1"/>
    </source>
</evidence>
<dbReference type="RefSeq" id="WP_157492995.1">
    <property type="nucleotide sequence ID" value="NZ_CP016359.1"/>
</dbReference>
<dbReference type="KEGG" id="gfl:GRFL_1192"/>
<dbReference type="InterPro" id="IPR046232">
    <property type="entry name" value="DUF6265"/>
</dbReference>
<dbReference type="AlphaFoldDB" id="A0A1L7I2T7"/>
<accession>A0A1L7I2T7</accession>
<organism evidence="1 2">
    <name type="scientific">Christiangramia flava JLT2011</name>
    <dbReference type="NCBI Taxonomy" id="1229726"/>
    <lineage>
        <taxon>Bacteria</taxon>
        <taxon>Pseudomonadati</taxon>
        <taxon>Bacteroidota</taxon>
        <taxon>Flavobacteriia</taxon>
        <taxon>Flavobacteriales</taxon>
        <taxon>Flavobacteriaceae</taxon>
        <taxon>Christiangramia</taxon>
    </lineage>
</organism>
<keyword evidence="2" id="KW-1185">Reference proteome</keyword>
<name>A0A1L7I2T7_9FLAO</name>
<dbReference type="Proteomes" id="UP000186230">
    <property type="component" value="Chromosome"/>
</dbReference>
<proteinExistence type="predicted"/>
<protein>
    <submittedName>
        <fullName evidence="1">Uncharacterized protein</fullName>
    </submittedName>
</protein>
<evidence type="ECO:0000313" key="2">
    <source>
        <dbReference type="Proteomes" id="UP000186230"/>
    </source>
</evidence>
<gene>
    <name evidence="1" type="ORF">GRFL_1192</name>
</gene>
<dbReference type="Pfam" id="PF19780">
    <property type="entry name" value="DUF6265"/>
    <property type="match status" value="1"/>
</dbReference>
<dbReference type="OrthoDB" id="5382295at2"/>
<dbReference type="EMBL" id="CP016359">
    <property type="protein sequence ID" value="APU67916.1"/>
    <property type="molecule type" value="Genomic_DNA"/>
</dbReference>
<dbReference type="STRING" id="1229726.GRFL_1192"/>
<sequence length="149" mass="17384">MMKKLLLLLLLGLLLNSCQHKKDHFDWLTGNWTRMNEAEGQVTREMWKKISDKEYQGLGFTLQQQDTVFKEEIALLQENENWVFRVTGVQEEPVDFPLSSFNDSEFIAENAQNEFPKKIHYKAENRQLIATISAGDEEGIKFIFKKDGL</sequence>